<comment type="similarity">
    <text evidence="1">Belongs to the SdhE FAD assembly factor family.</text>
</comment>
<dbReference type="Pfam" id="PF03937">
    <property type="entry name" value="Sdh5"/>
    <property type="match status" value="1"/>
</dbReference>
<keyword evidence="3" id="KW-0143">Chaperone</keyword>
<organism evidence="4 5">
    <name type="scientific">Roseovarius phycicola</name>
    <dbReference type="NCBI Taxonomy" id="3080976"/>
    <lineage>
        <taxon>Bacteria</taxon>
        <taxon>Pseudomonadati</taxon>
        <taxon>Pseudomonadota</taxon>
        <taxon>Alphaproteobacteria</taxon>
        <taxon>Rhodobacterales</taxon>
        <taxon>Roseobacteraceae</taxon>
        <taxon>Roseovarius</taxon>
    </lineage>
</organism>
<evidence type="ECO:0000256" key="3">
    <source>
        <dbReference type="ARBA" id="ARBA00023186"/>
    </source>
</evidence>
<sequence>MRSMRRGTKEMDILLMRFAEAHLAGMSAKELDLYEALLEENDQDLYIWISGQDHAPEKFRSIISRILESSAPKSAAF</sequence>
<proteinExistence type="inferred from homology"/>
<dbReference type="PANTHER" id="PTHR12469:SF2">
    <property type="entry name" value="SUCCINATE DEHYDROGENASE ASSEMBLY FACTOR 2, MITOCHONDRIAL"/>
    <property type="match status" value="1"/>
</dbReference>
<evidence type="ECO:0000256" key="2">
    <source>
        <dbReference type="ARBA" id="ARBA00019418"/>
    </source>
</evidence>
<dbReference type="InterPro" id="IPR036714">
    <property type="entry name" value="SDH_sf"/>
</dbReference>
<dbReference type="EMBL" id="CP146069">
    <property type="protein sequence ID" value="WWR45677.1"/>
    <property type="molecule type" value="Genomic_DNA"/>
</dbReference>
<dbReference type="Proteomes" id="UP001364156">
    <property type="component" value="Chromosome"/>
</dbReference>
<dbReference type="Gene3D" id="1.10.150.250">
    <property type="entry name" value="Flavinator of succinate dehydrogenase"/>
    <property type="match status" value="1"/>
</dbReference>
<accession>A0ABZ2HH34</accession>
<evidence type="ECO:0000256" key="1">
    <source>
        <dbReference type="ARBA" id="ARBA00008571"/>
    </source>
</evidence>
<dbReference type="SUPFAM" id="SSF109910">
    <property type="entry name" value="YgfY-like"/>
    <property type="match status" value="1"/>
</dbReference>
<evidence type="ECO:0000313" key="4">
    <source>
        <dbReference type="EMBL" id="WWR45677.1"/>
    </source>
</evidence>
<gene>
    <name evidence="4" type="ORF">RZ517_12860</name>
</gene>
<evidence type="ECO:0000313" key="5">
    <source>
        <dbReference type="Proteomes" id="UP001364156"/>
    </source>
</evidence>
<name>A0ABZ2HH34_9RHOB</name>
<dbReference type="InterPro" id="IPR005631">
    <property type="entry name" value="SDH"/>
</dbReference>
<protein>
    <recommendedName>
        <fullName evidence="2">FAD assembly factor SdhE</fullName>
    </recommendedName>
</protein>
<reference evidence="4 5" key="1">
    <citation type="submission" date="2023-10" db="EMBL/GenBank/DDBJ databases">
        <title>Roseovarius strain S88 nov., isolated from a marine algae.</title>
        <authorList>
            <person name="Lee M.W."/>
            <person name="Lee J.K."/>
            <person name="Kim J.M."/>
            <person name="Choi D.G."/>
            <person name="Baek J.H."/>
            <person name="Bayburt H."/>
            <person name="Jung J.J."/>
            <person name="Han D.M."/>
            <person name="Jeon C.O."/>
        </authorList>
    </citation>
    <scope>NUCLEOTIDE SEQUENCE [LARGE SCALE GENOMIC DNA]</scope>
    <source>
        <strain evidence="4 5">S88</strain>
    </source>
</reference>
<dbReference type="PANTHER" id="PTHR12469">
    <property type="entry name" value="PROTEIN EMI5 HOMOLOG, MITOCHONDRIAL"/>
    <property type="match status" value="1"/>
</dbReference>
<keyword evidence="5" id="KW-1185">Reference proteome</keyword>